<gene>
    <name evidence="1" type="ORF">RPMA_19010</name>
</gene>
<evidence type="ECO:0000313" key="2">
    <source>
        <dbReference type="Proteomes" id="UP000682843"/>
    </source>
</evidence>
<dbReference type="RefSeq" id="WP_211909279.1">
    <property type="nucleotide sequence ID" value="NZ_CP036498.1"/>
</dbReference>
<accession>A0ABX8AAU1</accession>
<name>A0ABX8AAU1_9BRAD</name>
<reference evidence="1 2" key="1">
    <citation type="submission" date="2019-02" db="EMBL/GenBank/DDBJ databases">
        <title>Emended description of the genus Rhodopseudomonas and description of Rhodopseudomonas albus sp. nov., a non-phototrophic, heavy-metal-tolerant bacterium isolated from garden soil.</title>
        <authorList>
            <person name="Bao Z."/>
            <person name="Cao W.W."/>
            <person name="Sato Y."/>
            <person name="Nishizawa T."/>
            <person name="Zhao J."/>
            <person name="Guo Y."/>
            <person name="Ohta H."/>
        </authorList>
    </citation>
    <scope>NUCLEOTIDE SEQUENCE [LARGE SCALE GENOMIC DNA]</scope>
    <source>
        <strain evidence="1 2">SK50-23</strain>
    </source>
</reference>
<proteinExistence type="predicted"/>
<sequence length="71" mass="8213">MDRFVDHQHILQPPDRFEVRRQADCWKIWDKEGDTIVPVIQGQGDAILRGEAQLICDWLNRTCCDFASNAA</sequence>
<keyword evidence="2" id="KW-1185">Reference proteome</keyword>
<evidence type="ECO:0000313" key="1">
    <source>
        <dbReference type="EMBL" id="QUS40689.1"/>
    </source>
</evidence>
<protein>
    <submittedName>
        <fullName evidence="1">Uncharacterized protein</fullName>
    </submittedName>
</protein>
<dbReference type="EMBL" id="CP036498">
    <property type="protein sequence ID" value="QUS40689.1"/>
    <property type="molecule type" value="Genomic_DNA"/>
</dbReference>
<organism evidence="1 2">
    <name type="scientific">Tardiphaga alba</name>
    <dbReference type="NCBI Taxonomy" id="340268"/>
    <lineage>
        <taxon>Bacteria</taxon>
        <taxon>Pseudomonadati</taxon>
        <taxon>Pseudomonadota</taxon>
        <taxon>Alphaproteobacteria</taxon>
        <taxon>Hyphomicrobiales</taxon>
        <taxon>Nitrobacteraceae</taxon>
        <taxon>Tardiphaga</taxon>
    </lineage>
</organism>
<dbReference type="Proteomes" id="UP000682843">
    <property type="component" value="Chromosome"/>
</dbReference>